<dbReference type="Proteomes" id="UP000295578">
    <property type="component" value="Unassembled WGS sequence"/>
</dbReference>
<dbReference type="SUPFAM" id="SSF52096">
    <property type="entry name" value="ClpP/crotonase"/>
    <property type="match status" value="1"/>
</dbReference>
<evidence type="ECO:0000256" key="1">
    <source>
        <dbReference type="ARBA" id="ARBA00005254"/>
    </source>
</evidence>
<organism evidence="2 3">
    <name type="scientific">Actinomadura darangshiensis</name>
    <dbReference type="NCBI Taxonomy" id="705336"/>
    <lineage>
        <taxon>Bacteria</taxon>
        <taxon>Bacillati</taxon>
        <taxon>Actinomycetota</taxon>
        <taxon>Actinomycetes</taxon>
        <taxon>Streptosporangiales</taxon>
        <taxon>Thermomonosporaceae</taxon>
        <taxon>Actinomadura</taxon>
    </lineage>
</organism>
<dbReference type="GO" id="GO:0003824">
    <property type="term" value="F:catalytic activity"/>
    <property type="evidence" value="ECO:0007669"/>
    <property type="project" value="UniProtKB-ARBA"/>
</dbReference>
<dbReference type="InterPro" id="IPR014748">
    <property type="entry name" value="Enoyl-CoA_hydra_C"/>
</dbReference>
<dbReference type="InterPro" id="IPR051683">
    <property type="entry name" value="Enoyl-CoA_Hydratase/Isomerase"/>
</dbReference>
<dbReference type="Pfam" id="PF00378">
    <property type="entry name" value="ECH_1"/>
    <property type="match status" value="1"/>
</dbReference>
<dbReference type="PANTHER" id="PTHR42964">
    <property type="entry name" value="ENOYL-COA HYDRATASE"/>
    <property type="match status" value="1"/>
</dbReference>
<dbReference type="PANTHER" id="PTHR42964:SF1">
    <property type="entry name" value="POLYKETIDE BIOSYNTHESIS ENOYL-COA HYDRATASE PKSH-RELATED"/>
    <property type="match status" value="1"/>
</dbReference>
<dbReference type="InterPro" id="IPR001753">
    <property type="entry name" value="Enoyl-CoA_hydra/iso"/>
</dbReference>
<dbReference type="InterPro" id="IPR029045">
    <property type="entry name" value="ClpP/crotonase-like_dom_sf"/>
</dbReference>
<keyword evidence="3" id="KW-1185">Reference proteome</keyword>
<dbReference type="CDD" id="cd06558">
    <property type="entry name" value="crotonase-like"/>
    <property type="match status" value="1"/>
</dbReference>
<protein>
    <recommendedName>
        <fullName evidence="4">Crotonase</fullName>
    </recommendedName>
</protein>
<name>A0A4R5AP28_9ACTN</name>
<evidence type="ECO:0008006" key="4">
    <source>
        <dbReference type="Google" id="ProtNLM"/>
    </source>
</evidence>
<gene>
    <name evidence="2" type="ORF">E1293_31155</name>
</gene>
<dbReference type="Gene3D" id="3.90.226.10">
    <property type="entry name" value="2-enoyl-CoA Hydratase, Chain A, domain 1"/>
    <property type="match status" value="1"/>
</dbReference>
<sequence length="280" mass="29859">MRHALKGGFGSQAGAGMYETILYSADERIARITLNRPDARNALSDRMTGELLDAFDRAKADPEVRVIVLTGAGDRAFCAGADLGGLGRAQADGRSVADASAIRESAPFRLFTAFPKLGKPIIARLAGHAVAGGLGLAAACDLVIAADDVKLATPEVNVGLWPMMIMAVINRNVAPKHAFKLYYTGSRITAAEGRDIGLVTEVVPRAELDDRVDELARVIASKSPVGLRRGRDAFFAIENRPLDDQVAHLLGELVELAATEDAKEGITAFLENRPPDFQGR</sequence>
<dbReference type="AlphaFoldDB" id="A0A4R5AP28"/>
<evidence type="ECO:0000313" key="3">
    <source>
        <dbReference type="Proteomes" id="UP000295578"/>
    </source>
</evidence>
<proteinExistence type="inferred from homology"/>
<evidence type="ECO:0000313" key="2">
    <source>
        <dbReference type="EMBL" id="TDD73520.1"/>
    </source>
</evidence>
<dbReference type="Gene3D" id="1.10.12.10">
    <property type="entry name" value="Lyase 2-enoyl-coa Hydratase, Chain A, domain 2"/>
    <property type="match status" value="1"/>
</dbReference>
<dbReference type="OrthoDB" id="153350at2"/>
<reference evidence="2 3" key="1">
    <citation type="submission" date="2019-03" db="EMBL/GenBank/DDBJ databases">
        <title>Draft genome sequences of novel Actinobacteria.</title>
        <authorList>
            <person name="Sahin N."/>
            <person name="Ay H."/>
            <person name="Saygin H."/>
        </authorList>
    </citation>
    <scope>NUCLEOTIDE SEQUENCE [LARGE SCALE GENOMIC DNA]</scope>
    <source>
        <strain evidence="2 3">DSM 45941</strain>
    </source>
</reference>
<comment type="caution">
    <text evidence="2">The sequence shown here is derived from an EMBL/GenBank/DDBJ whole genome shotgun (WGS) entry which is preliminary data.</text>
</comment>
<comment type="similarity">
    <text evidence="1">Belongs to the enoyl-CoA hydratase/isomerase family.</text>
</comment>
<accession>A0A4R5AP28</accession>
<dbReference type="EMBL" id="SMKY01000186">
    <property type="protein sequence ID" value="TDD73520.1"/>
    <property type="molecule type" value="Genomic_DNA"/>
</dbReference>